<evidence type="ECO:0000313" key="2">
    <source>
        <dbReference type="Proteomes" id="UP000245263"/>
    </source>
</evidence>
<dbReference type="CDD" id="cd02440">
    <property type="entry name" value="AdoMet_MTases"/>
    <property type="match status" value="1"/>
</dbReference>
<protein>
    <recommendedName>
        <fullName evidence="3">Class I SAM-dependent methyltransferase</fullName>
    </recommendedName>
</protein>
<keyword evidence="2" id="KW-1185">Reference proteome</keyword>
<evidence type="ECO:0008006" key="3">
    <source>
        <dbReference type="Google" id="ProtNLM"/>
    </source>
</evidence>
<evidence type="ECO:0000313" key="1">
    <source>
        <dbReference type="EMBL" id="BDA79192.1"/>
    </source>
</evidence>
<organism evidence="1 2">
    <name type="scientific">Leptospira kobayashii</name>
    <dbReference type="NCBI Taxonomy" id="1917830"/>
    <lineage>
        <taxon>Bacteria</taxon>
        <taxon>Pseudomonadati</taxon>
        <taxon>Spirochaetota</taxon>
        <taxon>Spirochaetia</taxon>
        <taxon>Leptospirales</taxon>
        <taxon>Leptospiraceae</taxon>
        <taxon>Leptospira</taxon>
    </lineage>
</organism>
<dbReference type="Pfam" id="PF13489">
    <property type="entry name" value="Methyltransf_23"/>
    <property type="match status" value="1"/>
</dbReference>
<dbReference type="SUPFAM" id="SSF53335">
    <property type="entry name" value="S-adenosyl-L-methionine-dependent methyltransferases"/>
    <property type="match status" value="1"/>
</dbReference>
<name>A0ABN6KDV2_9LEPT</name>
<dbReference type="Proteomes" id="UP000245263">
    <property type="component" value="Chromosome 1"/>
</dbReference>
<dbReference type="PANTHER" id="PTHR43861:SF6">
    <property type="entry name" value="METHYLTRANSFERASE TYPE 11"/>
    <property type="match status" value="1"/>
</dbReference>
<accession>A0ABN6KDV2</accession>
<dbReference type="PANTHER" id="PTHR43861">
    <property type="entry name" value="TRANS-ACONITATE 2-METHYLTRANSFERASE-RELATED"/>
    <property type="match status" value="1"/>
</dbReference>
<gene>
    <name evidence="1" type="ORF">LPTSP3_g21220</name>
</gene>
<reference evidence="1 2" key="1">
    <citation type="submission" date="2021-08" db="EMBL/GenBank/DDBJ databases">
        <title>Complete genome sequence of Leptospira kobayashii strain E30.</title>
        <authorList>
            <person name="Nakao R."/>
            <person name="Nakamura S."/>
            <person name="Masuzawa T."/>
            <person name="Koizumi N."/>
        </authorList>
    </citation>
    <scope>NUCLEOTIDE SEQUENCE [LARGE SCALE GENOMIC DNA]</scope>
    <source>
        <strain evidence="1 2">E30</strain>
    </source>
</reference>
<dbReference type="EMBL" id="AP025028">
    <property type="protein sequence ID" value="BDA79192.1"/>
    <property type="molecule type" value="Genomic_DNA"/>
</dbReference>
<dbReference type="RefSeq" id="WP_109019389.1">
    <property type="nucleotide sequence ID" value="NZ_AP025028.1"/>
</dbReference>
<proteinExistence type="predicted"/>
<dbReference type="Gene3D" id="3.40.50.150">
    <property type="entry name" value="Vaccinia Virus protein VP39"/>
    <property type="match status" value="1"/>
</dbReference>
<dbReference type="InterPro" id="IPR029063">
    <property type="entry name" value="SAM-dependent_MTases_sf"/>
</dbReference>
<sequence length="305" mass="35322">MQISSPITGKDNVKVLREFSTGDIVRRWSELFGLNIENEFHGHDKIYLCLCVESGLRFYFPSDVAGSDSLYKSLSEKFDWYYGSEKWEFDIAFDIMKRFAPKSLLEIGAGRGHFIEKIQTLGISSLGLEFNKEALAFTKKKNLPIINSTMEAMIREKKNYDAVVSFEVFEHLTNPKAYLEESLALLNKGGLLLIAVPNAKSFIRHADVALEMPPHHMLSMDVGFFKYIAKTYDLEILKVLYEPLAEYHIDYYIWMIKQGYFSFTPSRKVNKVISVFLSAFRKLLEFKTVRSFFRGQTIMVVFRKK</sequence>